<evidence type="ECO:0000313" key="10">
    <source>
        <dbReference type="Proteomes" id="UP000021369"/>
    </source>
</evidence>
<dbReference type="InterPro" id="IPR038766">
    <property type="entry name" value="Membrane_comp_ABC_pdt"/>
</dbReference>
<dbReference type="EMBL" id="JEOB01000002">
    <property type="protein sequence ID" value="EXM39540.1"/>
    <property type="molecule type" value="Genomic_DNA"/>
</dbReference>
<evidence type="ECO:0000256" key="2">
    <source>
        <dbReference type="ARBA" id="ARBA00022475"/>
    </source>
</evidence>
<name>A0A011WRD9_RUMAL</name>
<keyword evidence="7" id="KW-0732">Signal</keyword>
<feature type="chain" id="PRO_5001464431" evidence="7">
    <location>
        <begin position="34"/>
        <end position="786"/>
    </location>
</feature>
<feature type="transmembrane region" description="Helical" evidence="6">
    <location>
        <begin position="749"/>
        <end position="773"/>
    </location>
</feature>
<proteinExistence type="predicted"/>
<keyword evidence="3 6" id="KW-0812">Transmembrane</keyword>
<evidence type="ECO:0000256" key="3">
    <source>
        <dbReference type="ARBA" id="ARBA00022692"/>
    </source>
</evidence>
<sequence length="786" mass="86587">MFFRILKKDLKRKKTMNVILLLFIILCSMFAAASVNNIIAVTGGIEHYFDMAGVPDISVAVENNNDEFEKELKALPSVSGIKTEKYFEVSSSRSFIHNGSKLNNFINPARLLADTDMALNYFDKDNNIIKSVEKGTFYATTSFTADTDIKEGDDIIVRLEGKEFTLTYKGYFKGALFSTETSSGPVLLVNSEDHSTLKSYGASQSLFGDPRRLYITSTDTAAVKELAEQYDHVYASTREDHKSIYLYDMLTAYIMMAISIVLMLTAFVVLRFTIGFTITEEFREIGVMKAVGIQSVSIRGLYIIKYLAISVVGALIGFFCSLPLQDMMMKTVSKNMVLGSENGSVMGAVSCIGVVAVILIFCYMCTRRVKKLSPIDAVRNGQTGERFGKKSVIHLGSSKMPSTGFLAVNDVLSAPKRFSMITLIFALCLLIVTLMSNFALTLKSEKILWAFSIPESDAHILDAELIGDMFRGDKDAYKRLMADVSETLEKEGIPGQVSISLGKNCKSYHKDNTADIMYWVTKGETVSEPKIDEGSAPRKSDEIALTGYAMKDLGAGIGDRIKADFDGEEHEFLITGKFSTFMGEGHTALLYKDIEFSSPNSSSGVQIHFDGSPDKATIDKNIARLKKAFDTDKIYNTSDMIKSMTGISDTLNTIKKMMMILTAIVTAMIVVLMERSFISKEKSEIALMKAVGVSDRSIIAQHTLRFVIVSVLACAVSLLALMPVSNVIMNFICSMIGDISGMKCDIDPIEIFVICPIMLILVTTIGAMLTALYTRTIRASDTASIE</sequence>
<evidence type="ECO:0000256" key="4">
    <source>
        <dbReference type="ARBA" id="ARBA00022989"/>
    </source>
</evidence>
<evidence type="ECO:0000259" key="8">
    <source>
        <dbReference type="Pfam" id="PF02687"/>
    </source>
</evidence>
<feature type="domain" description="ABC3 transporter permease C-terminal" evidence="8">
    <location>
        <begin position="257"/>
        <end position="373"/>
    </location>
</feature>
<feature type="domain" description="ABC3 transporter permease C-terminal" evidence="8">
    <location>
        <begin position="657"/>
        <end position="777"/>
    </location>
</feature>
<feature type="signal peptide" evidence="7">
    <location>
        <begin position="1"/>
        <end position="33"/>
    </location>
</feature>
<dbReference type="GO" id="GO:0005886">
    <property type="term" value="C:plasma membrane"/>
    <property type="evidence" value="ECO:0007669"/>
    <property type="project" value="UniProtKB-SubCell"/>
</dbReference>
<dbReference type="PANTHER" id="PTHR30287">
    <property type="entry name" value="MEMBRANE COMPONENT OF PREDICTED ABC SUPERFAMILY METABOLITE UPTAKE TRANSPORTER"/>
    <property type="match status" value="1"/>
</dbReference>
<keyword evidence="2" id="KW-1003">Cell membrane</keyword>
<evidence type="ECO:0000256" key="7">
    <source>
        <dbReference type="SAM" id="SignalP"/>
    </source>
</evidence>
<keyword evidence="5 6" id="KW-0472">Membrane</keyword>
<evidence type="ECO:0000256" key="1">
    <source>
        <dbReference type="ARBA" id="ARBA00004651"/>
    </source>
</evidence>
<keyword evidence="10" id="KW-1185">Reference proteome</keyword>
<feature type="transmembrane region" description="Helical" evidence="6">
    <location>
        <begin position="657"/>
        <end position="673"/>
    </location>
</feature>
<keyword evidence="4 6" id="KW-1133">Transmembrane helix</keyword>
<protein>
    <submittedName>
        <fullName evidence="9">ABC transporter permease</fullName>
    </submittedName>
</protein>
<dbReference type="Pfam" id="PF02687">
    <property type="entry name" value="FtsX"/>
    <property type="match status" value="2"/>
</dbReference>
<dbReference type="RefSeq" id="WP_037286251.1">
    <property type="nucleotide sequence ID" value="NZ_JEOB01000002.1"/>
</dbReference>
<reference evidence="9 10" key="1">
    <citation type="submission" date="2013-06" db="EMBL/GenBank/DDBJ databases">
        <title>Rumen cellulosomics: divergent fiber-degrading strategies revealed by comparative genome-wide analysis of six Ruminococcal strains.</title>
        <authorList>
            <person name="Dassa B."/>
            <person name="Borovok I."/>
            <person name="Lamed R."/>
            <person name="Flint H."/>
            <person name="Yeoman C.J."/>
            <person name="White B."/>
            <person name="Bayer E.A."/>
        </authorList>
    </citation>
    <scope>NUCLEOTIDE SEQUENCE [LARGE SCALE GENOMIC DNA]</scope>
    <source>
        <strain evidence="9 10">SY3</strain>
    </source>
</reference>
<organism evidence="9 10">
    <name type="scientific">Ruminococcus albus SY3</name>
    <dbReference type="NCBI Taxonomy" id="1341156"/>
    <lineage>
        <taxon>Bacteria</taxon>
        <taxon>Bacillati</taxon>
        <taxon>Bacillota</taxon>
        <taxon>Clostridia</taxon>
        <taxon>Eubacteriales</taxon>
        <taxon>Oscillospiraceae</taxon>
        <taxon>Ruminococcus</taxon>
    </lineage>
</organism>
<comment type="subcellular location">
    <subcellularLocation>
        <location evidence="1">Cell membrane</location>
        <topology evidence="1">Multi-pass membrane protein</topology>
    </subcellularLocation>
</comment>
<dbReference type="PATRIC" id="fig|1341156.4.peg.1737"/>
<feature type="transmembrane region" description="Helical" evidence="6">
    <location>
        <begin position="252"/>
        <end position="279"/>
    </location>
</feature>
<accession>A0A011WRD9</accession>
<dbReference type="Proteomes" id="UP000021369">
    <property type="component" value="Unassembled WGS sequence"/>
</dbReference>
<evidence type="ECO:0000256" key="5">
    <source>
        <dbReference type="ARBA" id="ARBA00023136"/>
    </source>
</evidence>
<feature type="transmembrane region" description="Helical" evidence="6">
    <location>
        <begin position="706"/>
        <end position="729"/>
    </location>
</feature>
<feature type="transmembrane region" description="Helical" evidence="6">
    <location>
        <begin position="344"/>
        <end position="365"/>
    </location>
</feature>
<comment type="caution">
    <text evidence="9">The sequence shown here is derived from an EMBL/GenBank/DDBJ whole genome shotgun (WGS) entry which is preliminary data.</text>
</comment>
<evidence type="ECO:0000313" key="9">
    <source>
        <dbReference type="EMBL" id="EXM39540.1"/>
    </source>
</evidence>
<evidence type="ECO:0000256" key="6">
    <source>
        <dbReference type="SAM" id="Phobius"/>
    </source>
</evidence>
<feature type="transmembrane region" description="Helical" evidence="6">
    <location>
        <begin position="420"/>
        <end position="440"/>
    </location>
</feature>
<feature type="transmembrane region" description="Helical" evidence="6">
    <location>
        <begin position="300"/>
        <end position="324"/>
    </location>
</feature>
<dbReference type="PANTHER" id="PTHR30287:SF2">
    <property type="entry name" value="BLL1001 PROTEIN"/>
    <property type="match status" value="1"/>
</dbReference>
<dbReference type="InterPro" id="IPR003838">
    <property type="entry name" value="ABC3_permease_C"/>
</dbReference>
<dbReference type="AlphaFoldDB" id="A0A011WRD9"/>
<gene>
    <name evidence="9" type="ORF">RASY3_06595</name>
</gene>